<feature type="compositionally biased region" description="Polar residues" evidence="1">
    <location>
        <begin position="314"/>
        <end position="330"/>
    </location>
</feature>
<feature type="compositionally biased region" description="Low complexity" evidence="1">
    <location>
        <begin position="265"/>
        <end position="281"/>
    </location>
</feature>
<reference evidence="2 3" key="1">
    <citation type="submission" date="2020-04" db="EMBL/GenBank/DDBJ databases">
        <title>Advantages and limits of metagenomic assembly and binning of a giant virus.</title>
        <authorList>
            <person name="Schulz F."/>
            <person name="Andreani J."/>
            <person name="Francis R."/>
            <person name="Boudjemaa H."/>
            <person name="Bou Khalil J.Y."/>
            <person name="Lee J."/>
            <person name="La Scola B."/>
            <person name="Woyke T."/>
        </authorList>
    </citation>
    <scope>NUCLEOTIDE SEQUENCE [LARGE SCALE GENOMIC DNA]</scope>
    <source>
        <strain evidence="2 3">FV1/VV64</strain>
    </source>
</reference>
<evidence type="ECO:0000256" key="1">
    <source>
        <dbReference type="SAM" id="MobiDB-lite"/>
    </source>
</evidence>
<protein>
    <submittedName>
        <fullName evidence="2">Uncharacterized protein</fullName>
    </submittedName>
</protein>
<feature type="region of interest" description="Disordered" evidence="1">
    <location>
        <begin position="203"/>
        <end position="289"/>
    </location>
</feature>
<proteinExistence type="predicted"/>
<feature type="compositionally biased region" description="Polar residues" evidence="1">
    <location>
        <begin position="162"/>
        <end position="171"/>
    </location>
</feature>
<accession>A0A7D3UTE0</accession>
<feature type="region of interest" description="Disordered" evidence="1">
    <location>
        <begin position="149"/>
        <end position="171"/>
    </location>
</feature>
<evidence type="ECO:0000313" key="2">
    <source>
        <dbReference type="EMBL" id="QKF94230.1"/>
    </source>
</evidence>
<gene>
    <name evidence="2" type="ORF">Fadolivirus_1_772</name>
</gene>
<keyword evidence="3" id="KW-1185">Reference proteome</keyword>
<sequence>MNSSGLEYKLKKYTYKLKNAKNRREAELYQQKLQHYHSLNRTQRGGDGHEEAIKIADKAFEETVKRLQNNTNPDVMNKLKERNQAALDLFEELKKSESNLCDNNAKFKDYVERIIPEKLLKLEATSCNINTEEILNIDAFKTKLCSQKGSKEESSETKPAVASTQKETNLPTLLASESPSSAIAPIASLVPTFQPAVGGPSLAPSAQPAVGGPSLAPSAQPAVGGPSLASSAQPAVGGPSLASSAQPAVGGPSLASSAQPAVGGPSLASSAQPAAANTPNPMELPSVVPVDTEGPLTVKSDFKPISTPVPAIPTGSSVPEATPTNKTGGKQYSIWW</sequence>
<organism evidence="2 3">
    <name type="scientific">Fadolivirus FV1/VV64</name>
    <dbReference type="NCBI Taxonomy" id="3070911"/>
    <lineage>
        <taxon>Viruses</taxon>
        <taxon>Varidnaviria</taxon>
        <taxon>Bamfordvirae</taxon>
        <taxon>Nucleocytoviricota</taxon>
        <taxon>Megaviricetes</taxon>
        <taxon>Imitervirales</taxon>
        <taxon>Mimiviridae</taxon>
        <taxon>Klosneuvirinae</taxon>
        <taxon>Fadolivirus</taxon>
        <taxon>Fadolivirus algeromassiliense</taxon>
    </lineage>
</organism>
<dbReference type="Proteomes" id="UP001162001">
    <property type="component" value="Segment"/>
</dbReference>
<dbReference type="EMBL" id="MT418680">
    <property type="protein sequence ID" value="QKF94230.1"/>
    <property type="molecule type" value="Genomic_DNA"/>
</dbReference>
<name>A0A7D3UTE0_9VIRU</name>
<feature type="region of interest" description="Disordered" evidence="1">
    <location>
        <begin position="307"/>
        <end position="336"/>
    </location>
</feature>
<evidence type="ECO:0000313" key="3">
    <source>
        <dbReference type="Proteomes" id="UP001162001"/>
    </source>
</evidence>